<reference evidence="1 2" key="2">
    <citation type="journal article" date="2015" name="Stand. Genomic Sci.">
        <title>Draft genome sequence of marine-derived Streptomyces sp. TP-A0598, a producer of anti-MRSA antibiotic lydicamycins.</title>
        <authorList>
            <person name="Komaki H."/>
            <person name="Ichikawa N."/>
            <person name="Hosoyama A."/>
            <person name="Fujita N."/>
            <person name="Igarashi Y."/>
        </authorList>
    </citation>
    <scope>NUCLEOTIDE SEQUENCE [LARGE SCALE GENOMIC DNA]</scope>
    <source>
        <strain evidence="1 2">NBRC 110027</strain>
    </source>
</reference>
<evidence type="ECO:0000313" key="1">
    <source>
        <dbReference type="EMBL" id="GAO13017.1"/>
    </source>
</evidence>
<proteinExistence type="predicted"/>
<gene>
    <name evidence="1" type="ORF">TPA0598_16_00210</name>
</gene>
<accession>A0A0P4RI03</accession>
<reference evidence="2" key="1">
    <citation type="submission" date="2014-09" db="EMBL/GenBank/DDBJ databases">
        <title>Whole genome shotgun sequence of Streptomyces sp. NBRC 110027.</title>
        <authorList>
            <person name="Komaki H."/>
            <person name="Ichikawa N."/>
            <person name="Katano-Makiyama Y."/>
            <person name="Hosoyama A."/>
            <person name="Hashimoto M."/>
            <person name="Uohara A."/>
            <person name="Kitahashi Y."/>
            <person name="Ohji S."/>
            <person name="Kimura A."/>
            <person name="Yamazoe A."/>
            <person name="Igarashi Y."/>
            <person name="Fujita N."/>
        </authorList>
    </citation>
    <scope>NUCLEOTIDE SEQUENCE [LARGE SCALE GENOMIC DNA]</scope>
    <source>
        <strain evidence="2">NBRC 110027</strain>
    </source>
</reference>
<sequence length="130" mass="13652">MIVPHADVGPESEVRAILPDDIGLYGSRMPFAAMRAGGFMDPKIPHGSVKSFTDPPFADDAAELLAASPLDAIACGLTSSACKLGVYGEREFTERVQRRTRGIPLVSTCAAAVDGLRGLGAQRIAMVNPP</sequence>
<dbReference type="Gene3D" id="3.40.50.12500">
    <property type="match status" value="1"/>
</dbReference>
<dbReference type="Proteomes" id="UP000048965">
    <property type="component" value="Unassembled WGS sequence"/>
</dbReference>
<dbReference type="PANTHER" id="PTHR40267">
    <property type="entry name" value="BLR3294 PROTEIN"/>
    <property type="match status" value="1"/>
</dbReference>
<evidence type="ECO:0000313" key="2">
    <source>
        <dbReference type="Proteomes" id="UP000048965"/>
    </source>
</evidence>
<dbReference type="AlphaFoldDB" id="A0A0P4RI03"/>
<dbReference type="GO" id="GO:0016853">
    <property type="term" value="F:isomerase activity"/>
    <property type="evidence" value="ECO:0007669"/>
    <property type="project" value="UniProtKB-KW"/>
</dbReference>
<dbReference type="EMBL" id="BBNO01000016">
    <property type="protein sequence ID" value="GAO13017.1"/>
    <property type="molecule type" value="Genomic_DNA"/>
</dbReference>
<comment type="caution">
    <text evidence="1">The sequence shown here is derived from an EMBL/GenBank/DDBJ whole genome shotgun (WGS) entry which is preliminary data.</text>
</comment>
<keyword evidence="1" id="KW-0413">Isomerase</keyword>
<organism evidence="1 2">
    <name type="scientific">Streptomyces lydicamycinicus</name>
    <dbReference type="NCBI Taxonomy" id="1546107"/>
    <lineage>
        <taxon>Bacteria</taxon>
        <taxon>Bacillati</taxon>
        <taxon>Actinomycetota</taxon>
        <taxon>Actinomycetes</taxon>
        <taxon>Kitasatosporales</taxon>
        <taxon>Streptomycetaceae</taxon>
        <taxon>Streptomyces</taxon>
    </lineage>
</organism>
<protein>
    <submittedName>
        <fullName evidence="1">Putative maleate isomerase</fullName>
    </submittedName>
</protein>
<name>A0A0P4RI03_9ACTN</name>
<keyword evidence="2" id="KW-1185">Reference proteome</keyword>
<dbReference type="PANTHER" id="PTHR40267:SF1">
    <property type="entry name" value="BLR3294 PROTEIN"/>
    <property type="match status" value="1"/>
</dbReference>
<dbReference type="InterPro" id="IPR026286">
    <property type="entry name" value="MaiA/AMDase"/>
</dbReference>
<dbReference type="InterPro" id="IPR053714">
    <property type="entry name" value="Iso_Racemase_Enz_sf"/>
</dbReference>